<sequence>MSREARVLLFNVNQTSCNRFKVYFAGQQQRTCTYSISGSPKNKNNNSKSYEKQQQHKHQKQQHPEQKQHTAITTTKDRPQIWCCGSTQRHQRQQQLRRHCRWLLKTIKCNK</sequence>
<feature type="compositionally biased region" description="Low complexity" evidence="1">
    <location>
        <begin position="37"/>
        <end position="48"/>
    </location>
</feature>
<evidence type="ECO:0000313" key="2">
    <source>
        <dbReference type="EnsemblMetazoa" id="GPAI000046-PA"/>
    </source>
</evidence>
<dbReference type="EnsemblMetazoa" id="GPAI000046-RA">
    <property type="protein sequence ID" value="GPAI000046-PA"/>
    <property type="gene ID" value="GPAI000046"/>
</dbReference>
<reference evidence="3" key="1">
    <citation type="submission" date="2014-03" db="EMBL/GenBank/DDBJ databases">
        <authorList>
            <person name="Aksoy S."/>
            <person name="Warren W."/>
            <person name="Wilson R.K."/>
        </authorList>
    </citation>
    <scope>NUCLEOTIDE SEQUENCE [LARGE SCALE GENOMIC DNA]</scope>
    <source>
        <strain evidence="3">IAEA</strain>
    </source>
</reference>
<keyword evidence="3" id="KW-1185">Reference proteome</keyword>
<evidence type="ECO:0000313" key="3">
    <source>
        <dbReference type="Proteomes" id="UP000092445"/>
    </source>
</evidence>
<organism evidence="2 3">
    <name type="scientific">Glossina pallidipes</name>
    <name type="common">Tsetse fly</name>
    <dbReference type="NCBI Taxonomy" id="7398"/>
    <lineage>
        <taxon>Eukaryota</taxon>
        <taxon>Metazoa</taxon>
        <taxon>Ecdysozoa</taxon>
        <taxon>Arthropoda</taxon>
        <taxon>Hexapoda</taxon>
        <taxon>Insecta</taxon>
        <taxon>Pterygota</taxon>
        <taxon>Neoptera</taxon>
        <taxon>Endopterygota</taxon>
        <taxon>Diptera</taxon>
        <taxon>Brachycera</taxon>
        <taxon>Muscomorpha</taxon>
        <taxon>Hippoboscoidea</taxon>
        <taxon>Glossinidae</taxon>
        <taxon>Glossina</taxon>
    </lineage>
</organism>
<feature type="region of interest" description="Disordered" evidence="1">
    <location>
        <begin position="34"/>
        <end position="75"/>
    </location>
</feature>
<name>A0A1B0GGN1_GLOPL</name>
<accession>A0A1B0GGN1</accession>
<dbReference type="VEuPathDB" id="VectorBase:GPAI000046"/>
<protein>
    <submittedName>
        <fullName evidence="2">Uncharacterized protein</fullName>
    </submittedName>
</protein>
<dbReference type="Proteomes" id="UP000092445">
    <property type="component" value="Unassembled WGS sequence"/>
</dbReference>
<reference evidence="2" key="2">
    <citation type="submission" date="2020-05" db="UniProtKB">
        <authorList>
            <consortium name="EnsemblMetazoa"/>
        </authorList>
    </citation>
    <scope>IDENTIFICATION</scope>
    <source>
        <strain evidence="2">IAEA</strain>
    </source>
</reference>
<evidence type="ECO:0000256" key="1">
    <source>
        <dbReference type="SAM" id="MobiDB-lite"/>
    </source>
</evidence>
<proteinExistence type="predicted"/>
<dbReference type="AlphaFoldDB" id="A0A1B0GGN1"/>